<keyword evidence="8" id="KW-0539">Nucleus</keyword>
<comment type="subcellular location">
    <subcellularLocation>
        <location evidence="2">Cytoplasm</location>
    </subcellularLocation>
    <subcellularLocation>
        <location evidence="1">Nucleus</location>
    </subcellularLocation>
</comment>
<evidence type="ECO:0000256" key="12">
    <source>
        <dbReference type="SAM" id="MobiDB-lite"/>
    </source>
</evidence>
<dbReference type="Proteomes" id="UP000803884">
    <property type="component" value="Unassembled WGS sequence"/>
</dbReference>
<dbReference type="EC" id="2.3.1.257" evidence="4"/>
<evidence type="ECO:0000256" key="7">
    <source>
        <dbReference type="ARBA" id="ARBA00022679"/>
    </source>
</evidence>
<dbReference type="InterPro" id="IPR000182">
    <property type="entry name" value="GNAT_dom"/>
</dbReference>
<evidence type="ECO:0000256" key="1">
    <source>
        <dbReference type="ARBA" id="ARBA00004123"/>
    </source>
</evidence>
<dbReference type="GO" id="GO:0010485">
    <property type="term" value="F:histone H4 acetyltransferase activity"/>
    <property type="evidence" value="ECO:0007669"/>
    <property type="project" value="InterPro"/>
</dbReference>
<evidence type="ECO:0000256" key="6">
    <source>
        <dbReference type="ARBA" id="ARBA00022490"/>
    </source>
</evidence>
<dbReference type="PROSITE" id="PS51186">
    <property type="entry name" value="GNAT"/>
    <property type="match status" value="1"/>
</dbReference>
<comment type="caution">
    <text evidence="14">The sequence shown here is derived from an EMBL/GenBank/DDBJ whole genome shotgun (WGS) entry which is preliminary data.</text>
</comment>
<evidence type="ECO:0000256" key="10">
    <source>
        <dbReference type="ARBA" id="ARBA00047821"/>
    </source>
</evidence>
<dbReference type="Pfam" id="PF00583">
    <property type="entry name" value="Acetyltransf_1"/>
    <property type="match status" value="1"/>
</dbReference>
<comment type="similarity">
    <text evidence="3">Belongs to the acetyltransferase family. NAA40 subfamily.</text>
</comment>
<sequence length="280" mass="31547">MAKRKNDAMDAGAQEQHAIHAKKPKADVRKASRNARKEKIVEETNALSPENFRSRFVDEDLLHYHKFQADTEEAFDLSLVSADWLTPGEHNASFNLVEETSKPDYESSTIGWHPRRKRKEMLEPEMKYFFVRRRGQKSSIERTRSGDVDTSILGFLSCMVTHDSSPSVPVLYIYEIHLADSLRGLGLGKYLMHVANRVAANVGLEKVMLTCFLCNSKAHEFYERQGFAKDVSSPEDRKTRNKVVAVDYVIMSKDVSDVTGIGEKANADTIAASSKSDRSA</sequence>
<evidence type="ECO:0000259" key="13">
    <source>
        <dbReference type="PROSITE" id="PS51186"/>
    </source>
</evidence>
<dbReference type="GO" id="GO:0005737">
    <property type="term" value="C:cytoplasm"/>
    <property type="evidence" value="ECO:0007669"/>
    <property type="project" value="UniProtKB-SubCell"/>
</dbReference>
<evidence type="ECO:0000256" key="5">
    <source>
        <dbReference type="ARBA" id="ARBA00015043"/>
    </source>
</evidence>
<dbReference type="PANTHER" id="PTHR20531:SF1">
    <property type="entry name" value="N-ALPHA-ACETYLTRANSFERASE 40"/>
    <property type="match status" value="1"/>
</dbReference>
<evidence type="ECO:0000256" key="3">
    <source>
        <dbReference type="ARBA" id="ARBA00008870"/>
    </source>
</evidence>
<name>A0AB34KRV1_9PEZI</name>
<gene>
    <name evidence="14" type="ORF">WHR41_03846</name>
</gene>
<dbReference type="SUPFAM" id="SSF55729">
    <property type="entry name" value="Acyl-CoA N-acyltransferases (Nat)"/>
    <property type="match status" value="1"/>
</dbReference>
<evidence type="ECO:0000256" key="8">
    <source>
        <dbReference type="ARBA" id="ARBA00023242"/>
    </source>
</evidence>
<protein>
    <recommendedName>
        <fullName evidence="5">N-alpha-acetyltransferase 40</fullName>
        <ecNumber evidence="4">2.3.1.257</ecNumber>
    </recommendedName>
</protein>
<dbReference type="GeneID" id="96005290"/>
<evidence type="ECO:0000256" key="4">
    <source>
        <dbReference type="ARBA" id="ARBA00012950"/>
    </source>
</evidence>
<evidence type="ECO:0000256" key="2">
    <source>
        <dbReference type="ARBA" id="ARBA00004496"/>
    </source>
</evidence>
<dbReference type="GO" id="GO:0005634">
    <property type="term" value="C:nucleus"/>
    <property type="evidence" value="ECO:0007669"/>
    <property type="project" value="UniProtKB-SubCell"/>
</dbReference>
<evidence type="ECO:0000256" key="9">
    <source>
        <dbReference type="ARBA" id="ARBA00023315"/>
    </source>
</evidence>
<keyword evidence="7" id="KW-0808">Transferase</keyword>
<dbReference type="InterPro" id="IPR039949">
    <property type="entry name" value="NAA40"/>
</dbReference>
<reference evidence="14 15" key="1">
    <citation type="journal article" date="2020" name="Microbiol. Resour. Announc.">
        <title>Draft Genome Sequence of a Cladosporium Species Isolated from the Mesophotic Ascidian Didemnum maculosum.</title>
        <authorList>
            <person name="Gioti A."/>
            <person name="Siaperas R."/>
            <person name="Nikolaivits E."/>
            <person name="Le Goff G."/>
            <person name="Ouazzani J."/>
            <person name="Kotoulas G."/>
            <person name="Topakas E."/>
        </authorList>
    </citation>
    <scope>NUCLEOTIDE SEQUENCE [LARGE SCALE GENOMIC DNA]</scope>
    <source>
        <strain evidence="14 15">TM138-S3</strain>
    </source>
</reference>
<dbReference type="AlphaFoldDB" id="A0AB34KRV1"/>
<dbReference type="GO" id="GO:0043998">
    <property type="term" value="F:histone H2A acetyltransferase activity"/>
    <property type="evidence" value="ECO:0007669"/>
    <property type="project" value="InterPro"/>
</dbReference>
<proteinExistence type="inferred from homology"/>
<feature type="domain" description="N-acetyltransferase" evidence="13">
    <location>
        <begin position="80"/>
        <end position="256"/>
    </location>
</feature>
<feature type="compositionally biased region" description="Basic and acidic residues" evidence="12">
    <location>
        <begin position="24"/>
        <end position="37"/>
    </location>
</feature>
<dbReference type="GO" id="GO:1990189">
    <property type="term" value="F:protein N-terminal-serine acetyltransferase activity"/>
    <property type="evidence" value="ECO:0007669"/>
    <property type="project" value="UniProtKB-EC"/>
</dbReference>
<dbReference type="EMBL" id="JAAQHG020000010">
    <property type="protein sequence ID" value="KAL1587458.1"/>
    <property type="molecule type" value="Genomic_DNA"/>
</dbReference>
<comment type="catalytic activity">
    <reaction evidence="10">
        <text>N-terminal L-seryl-[histone H2A] + acetyl-CoA = N-terminal N(alpha)-acetyl-L-seryl-[histone H2A] + CoA + H(+)</text>
        <dbReference type="Rhea" id="RHEA:50600"/>
        <dbReference type="Rhea" id="RHEA-COMP:12742"/>
        <dbReference type="Rhea" id="RHEA-COMP:12744"/>
        <dbReference type="ChEBI" id="CHEBI:15378"/>
        <dbReference type="ChEBI" id="CHEBI:57287"/>
        <dbReference type="ChEBI" id="CHEBI:57288"/>
        <dbReference type="ChEBI" id="CHEBI:64738"/>
        <dbReference type="ChEBI" id="CHEBI:83690"/>
        <dbReference type="EC" id="2.3.1.257"/>
    </reaction>
</comment>
<keyword evidence="15" id="KW-1185">Reference proteome</keyword>
<evidence type="ECO:0000256" key="11">
    <source>
        <dbReference type="ARBA" id="ARBA00049524"/>
    </source>
</evidence>
<dbReference type="Gene3D" id="3.40.630.30">
    <property type="match status" value="1"/>
</dbReference>
<evidence type="ECO:0000313" key="14">
    <source>
        <dbReference type="EMBL" id="KAL1587458.1"/>
    </source>
</evidence>
<keyword evidence="9" id="KW-0012">Acyltransferase</keyword>
<organism evidence="14 15">
    <name type="scientific">Cladosporium halotolerans</name>
    <dbReference type="NCBI Taxonomy" id="1052096"/>
    <lineage>
        <taxon>Eukaryota</taxon>
        <taxon>Fungi</taxon>
        <taxon>Dikarya</taxon>
        <taxon>Ascomycota</taxon>
        <taxon>Pezizomycotina</taxon>
        <taxon>Dothideomycetes</taxon>
        <taxon>Dothideomycetidae</taxon>
        <taxon>Cladosporiales</taxon>
        <taxon>Cladosporiaceae</taxon>
        <taxon>Cladosporium</taxon>
    </lineage>
</organism>
<keyword evidence="6" id="KW-0963">Cytoplasm</keyword>
<accession>A0AB34KRV1</accession>
<dbReference type="RefSeq" id="XP_069230563.1">
    <property type="nucleotide sequence ID" value="XM_069372452.1"/>
</dbReference>
<dbReference type="InterPro" id="IPR016181">
    <property type="entry name" value="Acyl_CoA_acyltransferase"/>
</dbReference>
<feature type="region of interest" description="Disordered" evidence="12">
    <location>
        <begin position="1"/>
        <end position="37"/>
    </location>
</feature>
<dbReference type="PANTHER" id="PTHR20531">
    <property type="entry name" value="N-ALPHA-ACETYLTRANSFERASE 40"/>
    <property type="match status" value="1"/>
</dbReference>
<dbReference type="CDD" id="cd04301">
    <property type="entry name" value="NAT_SF"/>
    <property type="match status" value="1"/>
</dbReference>
<comment type="catalytic activity">
    <reaction evidence="11">
        <text>N-terminal L-seryl-[histone H4] + acetyl-CoA = N-terminal N(alpha)-acetyl-L-seryl-[histone H4] + CoA + H(+)</text>
        <dbReference type="Rhea" id="RHEA:50596"/>
        <dbReference type="Rhea" id="RHEA-COMP:12740"/>
        <dbReference type="Rhea" id="RHEA-COMP:12743"/>
        <dbReference type="ChEBI" id="CHEBI:15378"/>
        <dbReference type="ChEBI" id="CHEBI:57287"/>
        <dbReference type="ChEBI" id="CHEBI:57288"/>
        <dbReference type="ChEBI" id="CHEBI:64738"/>
        <dbReference type="ChEBI" id="CHEBI:83690"/>
        <dbReference type="EC" id="2.3.1.257"/>
    </reaction>
</comment>
<evidence type="ECO:0000313" key="15">
    <source>
        <dbReference type="Proteomes" id="UP000803884"/>
    </source>
</evidence>